<feature type="transmembrane region" description="Helical" evidence="20">
    <location>
        <begin position="354"/>
        <end position="376"/>
    </location>
</feature>
<dbReference type="FunFam" id="1.20.1740.10:FF:000062">
    <property type="entry name" value="Vesicular inhibitory amino acid transporter"/>
    <property type="match status" value="1"/>
</dbReference>
<evidence type="ECO:0000256" key="17">
    <source>
        <dbReference type="ARBA" id="ARBA00042394"/>
    </source>
</evidence>
<dbReference type="PANTHER" id="PTHR22950">
    <property type="entry name" value="AMINO ACID TRANSPORTER"/>
    <property type="match status" value="1"/>
</dbReference>
<keyword evidence="6 20" id="KW-1133">Transmembrane helix</keyword>
<feature type="compositionally biased region" description="Polar residues" evidence="19">
    <location>
        <begin position="157"/>
        <end position="184"/>
    </location>
</feature>
<comment type="catalytic activity">
    <reaction evidence="12">
        <text>beta-alanine(out) + n H(+)(in) = beta-alanine(in) + n H(+)(out)</text>
        <dbReference type="Rhea" id="RHEA:70987"/>
        <dbReference type="ChEBI" id="CHEBI:15378"/>
        <dbReference type="ChEBI" id="CHEBI:57966"/>
    </reaction>
</comment>
<accession>A0A9P0AZP1</accession>
<keyword evidence="4 20" id="KW-0812">Transmembrane</keyword>
<dbReference type="EMBL" id="OV121133">
    <property type="protein sequence ID" value="CAH0551861.1"/>
    <property type="molecule type" value="Genomic_DNA"/>
</dbReference>
<keyword evidence="5" id="KW-0532">Neurotransmitter transport</keyword>
<evidence type="ECO:0000256" key="5">
    <source>
        <dbReference type="ARBA" id="ARBA00022775"/>
    </source>
</evidence>
<feature type="transmembrane region" description="Helical" evidence="20">
    <location>
        <begin position="573"/>
        <end position="592"/>
    </location>
</feature>
<proteinExistence type="inferred from homology"/>
<feature type="transmembrane region" description="Helical" evidence="20">
    <location>
        <begin position="516"/>
        <end position="536"/>
    </location>
</feature>
<evidence type="ECO:0000256" key="7">
    <source>
        <dbReference type="ARBA" id="ARBA00023018"/>
    </source>
</evidence>
<evidence type="ECO:0000256" key="2">
    <source>
        <dbReference type="ARBA" id="ARBA00008066"/>
    </source>
</evidence>
<evidence type="ECO:0000256" key="11">
    <source>
        <dbReference type="ARBA" id="ARBA00034106"/>
    </source>
</evidence>
<keyword evidence="7" id="KW-0770">Synapse</keyword>
<evidence type="ECO:0000256" key="16">
    <source>
        <dbReference type="ARBA" id="ARBA00041574"/>
    </source>
</evidence>
<comment type="function">
    <text evidence="18">Antiporter that exchanges vesicular protons for cytosolic 4-aminobutanoate or to a lesser extend glycine, thus allowing their secretion from nerve terminals. The transport is equally dependent on the chemical and electrical components of the proton gradient. May also transport beta-alanine. Acidification of GABAergic synaptic vesicles is a prerequisite for 4-aminobutanoate uptake.</text>
</comment>
<evidence type="ECO:0000256" key="14">
    <source>
        <dbReference type="ARBA" id="ARBA00036440"/>
    </source>
</evidence>
<feature type="transmembrane region" description="Helical" evidence="20">
    <location>
        <begin position="420"/>
        <end position="444"/>
    </location>
</feature>
<evidence type="ECO:0000256" key="19">
    <source>
        <dbReference type="SAM" id="MobiDB-lite"/>
    </source>
</evidence>
<keyword evidence="9" id="KW-0966">Cell projection</keyword>
<comment type="similarity">
    <text evidence="2">Belongs to the amino acid/polyamine transporter 2 family.</text>
</comment>
<keyword evidence="8 20" id="KW-0472">Membrane</keyword>
<dbReference type="OrthoDB" id="6021076at2759"/>
<dbReference type="Pfam" id="PF01490">
    <property type="entry name" value="Aa_trans"/>
    <property type="match status" value="1"/>
</dbReference>
<evidence type="ECO:0000256" key="4">
    <source>
        <dbReference type="ARBA" id="ARBA00022692"/>
    </source>
</evidence>
<evidence type="ECO:0000313" key="23">
    <source>
        <dbReference type="Proteomes" id="UP001154078"/>
    </source>
</evidence>
<evidence type="ECO:0000256" key="3">
    <source>
        <dbReference type="ARBA" id="ARBA00022448"/>
    </source>
</evidence>
<organism evidence="22 23">
    <name type="scientific">Brassicogethes aeneus</name>
    <name type="common">Rape pollen beetle</name>
    <name type="synonym">Meligethes aeneus</name>
    <dbReference type="NCBI Taxonomy" id="1431903"/>
    <lineage>
        <taxon>Eukaryota</taxon>
        <taxon>Metazoa</taxon>
        <taxon>Ecdysozoa</taxon>
        <taxon>Arthropoda</taxon>
        <taxon>Hexapoda</taxon>
        <taxon>Insecta</taxon>
        <taxon>Pterygota</taxon>
        <taxon>Neoptera</taxon>
        <taxon>Endopterygota</taxon>
        <taxon>Coleoptera</taxon>
        <taxon>Polyphaga</taxon>
        <taxon>Cucujiformia</taxon>
        <taxon>Nitidulidae</taxon>
        <taxon>Meligethinae</taxon>
        <taxon>Brassicogethes</taxon>
    </lineage>
</organism>
<evidence type="ECO:0000256" key="8">
    <source>
        <dbReference type="ARBA" id="ARBA00023136"/>
    </source>
</evidence>
<evidence type="ECO:0000256" key="13">
    <source>
        <dbReference type="ARBA" id="ARBA00035961"/>
    </source>
</evidence>
<evidence type="ECO:0000256" key="18">
    <source>
        <dbReference type="ARBA" id="ARBA00046163"/>
    </source>
</evidence>
<comment type="catalytic activity">
    <reaction evidence="14">
        <text>4-aminobutanoate(out) + n H(+)(in) = 4-aminobutanoate(in) + n H(+)(out)</text>
        <dbReference type="Rhea" id="RHEA:70979"/>
        <dbReference type="ChEBI" id="CHEBI:15378"/>
        <dbReference type="ChEBI" id="CHEBI:59888"/>
    </reaction>
</comment>
<feature type="transmembrane region" description="Helical" evidence="20">
    <location>
        <begin position="230"/>
        <end position="251"/>
    </location>
</feature>
<evidence type="ECO:0000256" key="12">
    <source>
        <dbReference type="ARBA" id="ARBA00035892"/>
    </source>
</evidence>
<comment type="catalytic activity">
    <reaction evidence="13">
        <text>glycine(out) + n H(+)(in) = glycine(in) + n H(+)(out)</text>
        <dbReference type="Rhea" id="RHEA:70983"/>
        <dbReference type="ChEBI" id="CHEBI:15378"/>
        <dbReference type="ChEBI" id="CHEBI:57305"/>
    </reaction>
</comment>
<name>A0A9P0AZP1_BRAAE</name>
<dbReference type="GO" id="GO:0060077">
    <property type="term" value="C:inhibitory synapse"/>
    <property type="evidence" value="ECO:0007669"/>
    <property type="project" value="UniProtKB-ARBA"/>
</dbReference>
<dbReference type="GO" id="GO:0140800">
    <property type="term" value="F:gamma-aminobutyric acid:proton antiporter activity"/>
    <property type="evidence" value="ECO:0007669"/>
    <property type="project" value="UniProtKB-ARBA"/>
</dbReference>
<evidence type="ECO:0000256" key="1">
    <source>
        <dbReference type="ARBA" id="ARBA00004439"/>
    </source>
</evidence>
<dbReference type="Proteomes" id="UP001154078">
    <property type="component" value="Chromosome 2"/>
</dbReference>
<dbReference type="GO" id="GO:0098793">
    <property type="term" value="C:presynapse"/>
    <property type="evidence" value="ECO:0007669"/>
    <property type="project" value="UniProtKB-SubCell"/>
</dbReference>
<feature type="region of interest" description="Disordered" evidence="19">
    <location>
        <begin position="157"/>
        <end position="186"/>
    </location>
</feature>
<keyword evidence="10" id="KW-0968">Cytoplasmic vesicle</keyword>
<evidence type="ECO:0000313" key="22">
    <source>
        <dbReference type="EMBL" id="CAH0551861.1"/>
    </source>
</evidence>
<comment type="subcellular location">
    <subcellularLocation>
        <location evidence="1">Cytoplasmic vesicle membrane</location>
        <topology evidence="1">Multi-pass membrane protein</topology>
    </subcellularLocation>
    <subcellularLocation>
        <location evidence="11">Presynapse</location>
    </subcellularLocation>
</comment>
<reference evidence="22" key="1">
    <citation type="submission" date="2021-12" db="EMBL/GenBank/DDBJ databases">
        <authorList>
            <person name="King R."/>
        </authorList>
    </citation>
    <scope>NUCLEOTIDE SEQUENCE</scope>
</reference>
<dbReference type="AlphaFoldDB" id="A0A9P0AZP1"/>
<dbReference type="GO" id="GO:0005774">
    <property type="term" value="C:vacuolar membrane"/>
    <property type="evidence" value="ECO:0007669"/>
    <property type="project" value="TreeGrafter"/>
</dbReference>
<gene>
    <name evidence="22" type="ORF">MELIAE_LOCUS4384</name>
</gene>
<evidence type="ECO:0000256" key="20">
    <source>
        <dbReference type="SAM" id="Phobius"/>
    </source>
</evidence>
<evidence type="ECO:0000256" key="6">
    <source>
        <dbReference type="ARBA" id="ARBA00022989"/>
    </source>
</evidence>
<dbReference type="GO" id="GO:0015187">
    <property type="term" value="F:glycine transmembrane transporter activity"/>
    <property type="evidence" value="ECO:0007669"/>
    <property type="project" value="UniProtKB-ARBA"/>
</dbReference>
<dbReference type="InterPro" id="IPR013057">
    <property type="entry name" value="AA_transpt_TM"/>
</dbReference>
<feature type="transmembrane region" description="Helical" evidence="20">
    <location>
        <begin position="290"/>
        <end position="312"/>
    </location>
</feature>
<evidence type="ECO:0000256" key="10">
    <source>
        <dbReference type="ARBA" id="ARBA00023329"/>
    </source>
</evidence>
<dbReference type="GO" id="GO:0006836">
    <property type="term" value="P:neurotransmitter transport"/>
    <property type="evidence" value="ECO:0007669"/>
    <property type="project" value="UniProtKB-KW"/>
</dbReference>
<dbReference type="GO" id="GO:0051939">
    <property type="term" value="P:gamma-aminobutyric acid import"/>
    <property type="evidence" value="ECO:0007669"/>
    <property type="project" value="UniProtKB-ARBA"/>
</dbReference>
<evidence type="ECO:0000256" key="15">
    <source>
        <dbReference type="ARBA" id="ARBA00039542"/>
    </source>
</evidence>
<keyword evidence="3" id="KW-0813">Transport</keyword>
<feature type="transmembrane region" description="Helical" evidence="20">
    <location>
        <begin position="324"/>
        <end position="342"/>
    </location>
</feature>
<protein>
    <recommendedName>
        <fullName evidence="15">Vesicular inhibitory amino acid transporter</fullName>
    </recommendedName>
    <alternativeName>
        <fullName evidence="16">Solute carrier family 32 member 1</fullName>
    </alternativeName>
    <alternativeName>
        <fullName evidence="17">Vesicular GABA transporter</fullName>
    </alternativeName>
</protein>
<evidence type="ECO:0000256" key="9">
    <source>
        <dbReference type="ARBA" id="ARBA00023273"/>
    </source>
</evidence>
<dbReference type="GO" id="GO:0015179">
    <property type="term" value="F:L-amino acid transmembrane transporter activity"/>
    <property type="evidence" value="ECO:0007669"/>
    <property type="project" value="TreeGrafter"/>
</dbReference>
<feature type="transmembrane region" description="Helical" evidence="20">
    <location>
        <begin position="542"/>
        <end position="561"/>
    </location>
</feature>
<dbReference type="PANTHER" id="PTHR22950:SF689">
    <property type="entry name" value="VESICULAR INHIBITORY AMINO ACID TRANSPORTER"/>
    <property type="match status" value="1"/>
</dbReference>
<evidence type="ECO:0000259" key="21">
    <source>
        <dbReference type="Pfam" id="PF01490"/>
    </source>
</evidence>
<dbReference type="Gene3D" id="1.20.1740.10">
    <property type="entry name" value="Amino acid/polyamine transporter I"/>
    <property type="match status" value="1"/>
</dbReference>
<feature type="domain" description="Amino acid transporter transmembrane" evidence="21">
    <location>
        <begin position="203"/>
        <end position="593"/>
    </location>
</feature>
<dbReference type="GO" id="GO:0030659">
    <property type="term" value="C:cytoplasmic vesicle membrane"/>
    <property type="evidence" value="ECO:0007669"/>
    <property type="project" value="UniProtKB-SubCell"/>
</dbReference>
<sequence>MLRTPQHPEVYSRQDGDHENLIFPTNPLLKCSNGSRKTANEFGVTVRRLEVKCGVKLVLNSNYLLIFSHLGGVAMNRLGQIKMPSVSAAMNVASQIKRQIIPARNPEEAGRERVHFAQLNSQNHAGHGGTDEHHEMSNMRQSTNPFLSMDQHQGSVQMEDSSFNEGGGYQTQTATGPSRMSSVDFSEGSDFVEGKSEVPINEYQAAWNVTNAIQGMFIVSLPFAVLRGGYWAIAAMVGIAYICCYTGKILVECLYELDVQTGKQVRVRDSYVAIAKECFGKKYGARIVNVAQIIELLMTCILYVVVCGDLMIGTFPEGSIDTRSWMMLTGILLLPLAFLKSLKSVSILSFWCTMSHIFINAIIIGYCLLYIGDWGWGKVKWTFDTENFPISLGVIVFSYTSQIFLPTLEGNMEDPSKFQWMLDWSHVWAAVFKALFGWICFLTYQNDTQQVITNNLPSEGFKGLVNVCLVVKALLSYPLPFYAACELLERAFFRGKPKTPFPTIWALDGELKVWGLAWRVGVVLFTILMACFIPHFSILMGFIGSFTGTALSFIWPCYFHLKLKRETMDMRGVVFDYFIISLGFLFGINGVYHSGSALVKAFAIGLPF</sequence>
<keyword evidence="23" id="KW-1185">Reference proteome</keyword>